<protein>
    <submittedName>
        <fullName evidence="2">Uncharacterized protein</fullName>
    </submittedName>
</protein>
<evidence type="ECO:0000313" key="2">
    <source>
        <dbReference type="EMBL" id="JAP54268.1"/>
    </source>
</evidence>
<feature type="chain" id="PRO_5007051285" evidence="1">
    <location>
        <begin position="18"/>
        <end position="118"/>
    </location>
</feature>
<gene>
    <name evidence="2" type="ORF">TR55566</name>
</gene>
<sequence length="118" mass="13547">MMRKVVVLAILANLALADVWLSPVETDKSGRQYITFDGKRYDLRDGESPVETLVWKDCVVELDLSRTPNTPYENYRQGSRVCKSMMIGIPDEEWKAYETRRLGRTYEANSQANSQPDV</sequence>
<organism evidence="2">
    <name type="scientific">Schistocephalus solidus</name>
    <name type="common">Tapeworm</name>
    <dbReference type="NCBI Taxonomy" id="70667"/>
    <lineage>
        <taxon>Eukaryota</taxon>
        <taxon>Metazoa</taxon>
        <taxon>Spiralia</taxon>
        <taxon>Lophotrochozoa</taxon>
        <taxon>Platyhelminthes</taxon>
        <taxon>Cestoda</taxon>
        <taxon>Eucestoda</taxon>
        <taxon>Diphyllobothriidea</taxon>
        <taxon>Diphyllobothriidae</taxon>
        <taxon>Schistocephalus</taxon>
    </lineage>
</organism>
<name>A0A0X3PRW7_SCHSO</name>
<evidence type="ECO:0000256" key="1">
    <source>
        <dbReference type="SAM" id="SignalP"/>
    </source>
</evidence>
<dbReference type="AlphaFoldDB" id="A0A0X3PRW7"/>
<feature type="signal peptide" evidence="1">
    <location>
        <begin position="1"/>
        <end position="17"/>
    </location>
</feature>
<dbReference type="EMBL" id="GEEE01008957">
    <property type="protein sequence ID" value="JAP54268.1"/>
    <property type="molecule type" value="Transcribed_RNA"/>
</dbReference>
<keyword evidence="1" id="KW-0732">Signal</keyword>
<accession>A0A0X3PRW7</accession>
<proteinExistence type="predicted"/>
<reference evidence="2" key="1">
    <citation type="submission" date="2016-01" db="EMBL/GenBank/DDBJ databases">
        <title>Reference transcriptome for the parasite Schistocephalus solidus: insights into the molecular evolution of parasitism.</title>
        <authorList>
            <person name="Hebert F.O."/>
            <person name="Grambauer S."/>
            <person name="Barber I."/>
            <person name="Landry C.R."/>
            <person name="Aubin-Horth N."/>
        </authorList>
    </citation>
    <scope>NUCLEOTIDE SEQUENCE</scope>
</reference>